<reference evidence="2" key="1">
    <citation type="submission" date="2022-10" db="EMBL/GenBank/DDBJ databases">
        <title>The complete genomes of actinobacterial strains from the NBC collection.</title>
        <authorList>
            <person name="Joergensen T.S."/>
            <person name="Alvarez Arevalo M."/>
            <person name="Sterndorff E.B."/>
            <person name="Faurdal D."/>
            <person name="Vuksanovic O."/>
            <person name="Mourched A.-S."/>
            <person name="Charusanti P."/>
            <person name="Shaw S."/>
            <person name="Blin K."/>
            <person name="Weber T."/>
        </authorList>
    </citation>
    <scope>NUCLEOTIDE SEQUENCE</scope>
    <source>
        <strain evidence="2">NBC_01401</strain>
    </source>
</reference>
<feature type="transmembrane region" description="Helical" evidence="1">
    <location>
        <begin position="172"/>
        <end position="194"/>
    </location>
</feature>
<sequence>MSTTLTGPPAPTARTARPRVLRGLTWLVLRQHRATLICILALTVIGTLWILYQRAQLNDVLAAAGWPEKSPPLPVVGESYSRLTTLLALLPGALAVFLGAPLIAADQEQGTAQLVTTQSVTRRRWLVAKLGWCLLITLVACSVLSAVFTWWWRPHRAVLSVSWMDPSAFDTTGPVLPALALFLTAAGFTIGILLRRVLASMVVTFVFCVAAQTAWAMFRTLLGTTRTFTYPLEGSLPARLDDAYEVDRWVGSADGHLYGWGSCAEATEKATDACIKEKGIVNNVLEYLDYDQMAAMQWTGAGILLAGTAILTAFSLWWATRRPL</sequence>
<feature type="transmembrane region" description="Helical" evidence="1">
    <location>
        <begin position="34"/>
        <end position="52"/>
    </location>
</feature>
<organism evidence="2">
    <name type="scientific">Streptomyces sp. NBC_01401</name>
    <dbReference type="NCBI Taxonomy" id="2903854"/>
    <lineage>
        <taxon>Bacteria</taxon>
        <taxon>Bacillati</taxon>
        <taxon>Actinomycetota</taxon>
        <taxon>Actinomycetes</taxon>
        <taxon>Kitasatosporales</taxon>
        <taxon>Streptomycetaceae</taxon>
        <taxon>Streptomyces</taxon>
    </lineage>
</organism>
<dbReference type="GO" id="GO:0005886">
    <property type="term" value="C:plasma membrane"/>
    <property type="evidence" value="ECO:0007669"/>
    <property type="project" value="UniProtKB-SubCell"/>
</dbReference>
<feature type="transmembrane region" description="Helical" evidence="1">
    <location>
        <begin position="83"/>
        <end position="105"/>
    </location>
</feature>
<protein>
    <submittedName>
        <fullName evidence="2">ABC transporter permease</fullName>
    </submittedName>
</protein>
<evidence type="ECO:0000256" key="1">
    <source>
        <dbReference type="SAM" id="Phobius"/>
    </source>
</evidence>
<evidence type="ECO:0000313" key="2">
    <source>
        <dbReference type="EMBL" id="WTY95260.1"/>
    </source>
</evidence>
<gene>
    <name evidence="2" type="ORF">OG626_10335</name>
</gene>
<name>A0AAU3GQE4_9ACTN</name>
<feature type="transmembrane region" description="Helical" evidence="1">
    <location>
        <begin position="295"/>
        <end position="319"/>
    </location>
</feature>
<feature type="transmembrane region" description="Helical" evidence="1">
    <location>
        <begin position="201"/>
        <end position="218"/>
    </location>
</feature>
<dbReference type="Pfam" id="PF12679">
    <property type="entry name" value="ABC2_membrane_2"/>
    <property type="match status" value="1"/>
</dbReference>
<keyword evidence="1" id="KW-0472">Membrane</keyword>
<accession>A0AAU3GQE4</accession>
<keyword evidence="1" id="KW-1133">Transmembrane helix</keyword>
<dbReference type="EMBL" id="CP109535">
    <property type="protein sequence ID" value="WTY95260.1"/>
    <property type="molecule type" value="Genomic_DNA"/>
</dbReference>
<dbReference type="GO" id="GO:0140359">
    <property type="term" value="F:ABC-type transporter activity"/>
    <property type="evidence" value="ECO:0007669"/>
    <property type="project" value="InterPro"/>
</dbReference>
<feature type="transmembrane region" description="Helical" evidence="1">
    <location>
        <begin position="126"/>
        <end position="152"/>
    </location>
</feature>
<keyword evidence="1" id="KW-0812">Transmembrane</keyword>
<proteinExistence type="predicted"/>
<dbReference type="AlphaFoldDB" id="A0AAU3GQE4"/>